<keyword evidence="2" id="KW-1185">Reference proteome</keyword>
<dbReference type="AlphaFoldDB" id="A0AAW2YWG5"/>
<evidence type="ECO:0000313" key="2">
    <source>
        <dbReference type="Proteomes" id="UP001431209"/>
    </source>
</evidence>
<dbReference type="Proteomes" id="UP001431209">
    <property type="component" value="Unassembled WGS sequence"/>
</dbReference>
<accession>A0AAW2YWG5</accession>
<protein>
    <submittedName>
        <fullName evidence="1">Uncharacterized protein</fullName>
    </submittedName>
</protein>
<organism evidence="1 2">
    <name type="scientific">Acrasis kona</name>
    <dbReference type="NCBI Taxonomy" id="1008807"/>
    <lineage>
        <taxon>Eukaryota</taxon>
        <taxon>Discoba</taxon>
        <taxon>Heterolobosea</taxon>
        <taxon>Tetramitia</taxon>
        <taxon>Eutetramitia</taxon>
        <taxon>Acrasidae</taxon>
        <taxon>Acrasis</taxon>
    </lineage>
</organism>
<reference evidence="1 2" key="1">
    <citation type="submission" date="2024-03" db="EMBL/GenBank/DDBJ databases">
        <title>The Acrasis kona genome and developmental transcriptomes reveal deep origins of eukaryotic multicellular pathways.</title>
        <authorList>
            <person name="Sheikh S."/>
            <person name="Fu C.-J."/>
            <person name="Brown M.W."/>
            <person name="Baldauf S.L."/>
        </authorList>
    </citation>
    <scope>NUCLEOTIDE SEQUENCE [LARGE SCALE GENOMIC DNA]</scope>
    <source>
        <strain evidence="1 2">ATCC MYA-3509</strain>
    </source>
</reference>
<evidence type="ECO:0000313" key="1">
    <source>
        <dbReference type="EMBL" id="KAL0481148.1"/>
    </source>
</evidence>
<name>A0AAW2YWG5_9EUKA</name>
<gene>
    <name evidence="1" type="ORF">AKO1_012610</name>
</gene>
<proteinExistence type="predicted"/>
<comment type="caution">
    <text evidence="1">The sequence shown here is derived from an EMBL/GenBank/DDBJ whole genome shotgun (WGS) entry which is preliminary data.</text>
</comment>
<dbReference type="EMBL" id="JAOPGA020000734">
    <property type="protein sequence ID" value="KAL0481148.1"/>
    <property type="molecule type" value="Genomic_DNA"/>
</dbReference>
<sequence>MKRDGSIQTSKGLVLMLGGFLYDLTEKQQRKTTFDKKTIAKDLKRWKNDFSQFQKAFIDSKTKLYHCELPKLTPTLDENMYLINKFFSQPAASYVLFWSGHGIPETGDWSISEKHSITFQNILEAWYQGVGYPNNKLLLIIVNSCYSGAWISQIKDYMRNGGDKASKLKLAIQVGCTAEEESFVQTENLVDDLMIGSLLIRKMVHDKINLANQQNIFVWTHEKQHPTFYVTPNVEAHLRIKDCDVTGEKFCYLNPLHCTFRLSRIESSWSINKQGTQATFINKNITTIKKGKFS</sequence>